<evidence type="ECO:0000313" key="3">
    <source>
        <dbReference type="Proteomes" id="UP001165060"/>
    </source>
</evidence>
<dbReference type="InterPro" id="IPR032675">
    <property type="entry name" value="LRR_dom_sf"/>
</dbReference>
<protein>
    <recommendedName>
        <fullName evidence="1">F-box/LRR-repeat protein 15-like leucin rich repeat domain-containing protein</fullName>
    </recommendedName>
</protein>
<dbReference type="PANTHER" id="PTHR13318">
    <property type="entry name" value="PARTNER OF PAIRED, ISOFORM B-RELATED"/>
    <property type="match status" value="1"/>
</dbReference>
<dbReference type="Gene3D" id="3.80.10.10">
    <property type="entry name" value="Ribonuclease Inhibitor"/>
    <property type="match status" value="2"/>
</dbReference>
<dbReference type="Pfam" id="PF25372">
    <property type="entry name" value="DUF7885"/>
    <property type="match status" value="1"/>
</dbReference>
<dbReference type="Proteomes" id="UP001165060">
    <property type="component" value="Unassembled WGS sequence"/>
</dbReference>
<comment type="caution">
    <text evidence="2">The sequence shown here is derived from an EMBL/GenBank/DDBJ whole genome shotgun (WGS) entry which is preliminary data.</text>
</comment>
<dbReference type="InterPro" id="IPR057207">
    <property type="entry name" value="FBXL15_LRR"/>
</dbReference>
<proteinExistence type="predicted"/>
<name>A0ABQ6MRS6_9STRA</name>
<keyword evidence="3" id="KW-1185">Reference proteome</keyword>
<sequence length="552" mass="59795">MLDAFKLQVQDTRTIFGDPALGIQKVYSIIYTWGPGQLLHQVIPENVDLAIRRVYRPPPALALTRPPARSSSFHSVSKALHPPPSHQLPPAASFASLSSLTLSSPMSPPPRASPLASLSHLHELLLSLILPYLPLPSIFPLNSVCRSFRLALHHTGTLSNLDLSNPSTPKSLSFLTTALRSSTQSMRTMNLSNCPLPLPDLLHPLLPSFTSLYNLDLSSCPSIQDPTVLEISRHLPSTLRVLSLKFLNLSDASLLPLVASCSILEVLDLTGVALSDAAGVAVGRCLPMLKSLYIRSSLSLTEQTVQAIGDGCKKLEKLTLWDCLKLSDPSAIQSLVHLQALNLHGCFNLSDAAWQSLADESLPQLTMICVAECHRLGDGFVASLARSAPLLRHLNVRYLRKLTDDGLASLISLKHLSTLDVSFCQKITPEALANLIEFGAGLQELRLFGCLQIDTHNMDRCLRRVIEWPVSCLALLDLRNTGVKGGMDWIVGATGNNGDDGGGSDDDDEYGFIVGDEEQGGGDASFASFVPFAEGPDMFFTRATTISFTTQH</sequence>
<gene>
    <name evidence="2" type="ORF">TeGR_g3609</name>
</gene>
<accession>A0ABQ6MRS6</accession>
<organism evidence="2 3">
    <name type="scientific">Tetraparma gracilis</name>
    <dbReference type="NCBI Taxonomy" id="2962635"/>
    <lineage>
        <taxon>Eukaryota</taxon>
        <taxon>Sar</taxon>
        <taxon>Stramenopiles</taxon>
        <taxon>Ochrophyta</taxon>
        <taxon>Bolidophyceae</taxon>
        <taxon>Parmales</taxon>
        <taxon>Triparmaceae</taxon>
        <taxon>Tetraparma</taxon>
    </lineage>
</organism>
<evidence type="ECO:0000313" key="2">
    <source>
        <dbReference type="EMBL" id="GMI31867.1"/>
    </source>
</evidence>
<reference evidence="2 3" key="1">
    <citation type="journal article" date="2023" name="Commun. Biol.">
        <title>Genome analysis of Parmales, the sister group of diatoms, reveals the evolutionary specialization of diatoms from phago-mixotrophs to photoautotrophs.</title>
        <authorList>
            <person name="Ban H."/>
            <person name="Sato S."/>
            <person name="Yoshikawa S."/>
            <person name="Yamada K."/>
            <person name="Nakamura Y."/>
            <person name="Ichinomiya M."/>
            <person name="Sato N."/>
            <person name="Blanc-Mathieu R."/>
            <person name="Endo H."/>
            <person name="Kuwata A."/>
            <person name="Ogata H."/>
        </authorList>
    </citation>
    <scope>NUCLEOTIDE SEQUENCE [LARGE SCALE GENOMIC DNA]</scope>
</reference>
<dbReference type="InterPro" id="IPR006553">
    <property type="entry name" value="Leu-rich_rpt_Cys-con_subtyp"/>
</dbReference>
<dbReference type="EMBL" id="BRYB01000528">
    <property type="protein sequence ID" value="GMI31867.1"/>
    <property type="molecule type" value="Genomic_DNA"/>
</dbReference>
<evidence type="ECO:0000259" key="1">
    <source>
        <dbReference type="Pfam" id="PF25372"/>
    </source>
</evidence>
<dbReference type="SMART" id="SM00367">
    <property type="entry name" value="LRR_CC"/>
    <property type="match status" value="7"/>
</dbReference>
<dbReference type="SUPFAM" id="SSF52047">
    <property type="entry name" value="RNI-like"/>
    <property type="match status" value="2"/>
</dbReference>
<feature type="domain" description="F-box/LRR-repeat protein 15-like leucin rich repeat" evidence="1">
    <location>
        <begin position="242"/>
        <end position="459"/>
    </location>
</feature>
<dbReference type="PANTHER" id="PTHR13318:SF190">
    <property type="entry name" value="PARTNER OF PAIRED, ISOFORM B"/>
    <property type="match status" value="1"/>
</dbReference>